<evidence type="ECO:0000313" key="3">
    <source>
        <dbReference type="Proteomes" id="UP000295063"/>
    </source>
</evidence>
<feature type="domain" description="DnaJ homologue subfamily C member 28 conserved" evidence="1">
    <location>
        <begin position="7"/>
        <end position="72"/>
    </location>
</feature>
<evidence type="ECO:0000313" key="2">
    <source>
        <dbReference type="EMBL" id="TCL39413.1"/>
    </source>
</evidence>
<reference evidence="2 3" key="1">
    <citation type="submission" date="2019-03" db="EMBL/GenBank/DDBJ databases">
        <title>Genomic Encyclopedia of Type Strains, Phase IV (KMG-IV): sequencing the most valuable type-strain genomes for metagenomic binning, comparative biology and taxonomic classification.</title>
        <authorList>
            <person name="Goeker M."/>
        </authorList>
    </citation>
    <scope>NUCLEOTIDE SEQUENCE [LARGE SCALE GENOMIC DNA]</scope>
    <source>
        <strain evidence="2 3">DSM 15969</strain>
    </source>
</reference>
<dbReference type="InterPro" id="IPR052573">
    <property type="entry name" value="DnaJ_C_subfamily_28"/>
</dbReference>
<accession>A0A4R1Q3S7</accession>
<gene>
    <name evidence="2" type="ORF">EV210_102329</name>
</gene>
<proteinExistence type="predicted"/>
<dbReference type="Pfam" id="PF09350">
    <property type="entry name" value="DJC28_CD"/>
    <property type="match status" value="1"/>
</dbReference>
<dbReference type="InterPro" id="IPR018961">
    <property type="entry name" value="DnaJ_homolog_subfam-C_membr-28"/>
</dbReference>
<dbReference type="OrthoDB" id="9798476at2"/>
<evidence type="ECO:0000259" key="1">
    <source>
        <dbReference type="Pfam" id="PF09350"/>
    </source>
</evidence>
<protein>
    <submittedName>
        <fullName evidence="2">Uncharacterized protein DUF1992</fullName>
    </submittedName>
</protein>
<dbReference type="Proteomes" id="UP000295063">
    <property type="component" value="Unassembled WGS sequence"/>
</dbReference>
<sequence length="106" mass="12330">MDVFAKLAEQKIQDAIKNGEFENLSGKGKPLDLTESRHIPPDLRMAYKVLKNSGMIPAEMEIRKEIALLEELIGKCPDEQDKLKLKRKQQEKWMAYSLLMEKRRSK</sequence>
<dbReference type="PANTHER" id="PTHR39158:SF1">
    <property type="entry name" value="DNAJ HOMOLOG SUBFAMILY C MEMBER 28"/>
    <property type="match status" value="1"/>
</dbReference>
<organism evidence="2 3">
    <name type="scientific">Anaerospora hongkongensis</name>
    <dbReference type="NCBI Taxonomy" id="244830"/>
    <lineage>
        <taxon>Bacteria</taxon>
        <taxon>Bacillati</taxon>
        <taxon>Bacillota</taxon>
        <taxon>Negativicutes</taxon>
        <taxon>Selenomonadales</taxon>
        <taxon>Sporomusaceae</taxon>
        <taxon>Anaerospora</taxon>
    </lineage>
</organism>
<dbReference type="PANTHER" id="PTHR39158">
    <property type="entry name" value="OS08G0560600 PROTEIN"/>
    <property type="match status" value="1"/>
</dbReference>
<name>A0A4R1Q3S7_9FIRM</name>
<dbReference type="EMBL" id="SLUI01000002">
    <property type="protein sequence ID" value="TCL39413.1"/>
    <property type="molecule type" value="Genomic_DNA"/>
</dbReference>
<dbReference type="AlphaFoldDB" id="A0A4R1Q3S7"/>
<keyword evidence="3" id="KW-1185">Reference proteome</keyword>
<dbReference type="RefSeq" id="WP_132075901.1">
    <property type="nucleotide sequence ID" value="NZ_DAIMLW010000253.1"/>
</dbReference>
<comment type="caution">
    <text evidence="2">The sequence shown here is derived from an EMBL/GenBank/DDBJ whole genome shotgun (WGS) entry which is preliminary data.</text>
</comment>